<gene>
    <name evidence="3" type="ORF">GCM10017586_03760</name>
</gene>
<dbReference type="RefSeq" id="WP_210005380.1">
    <property type="nucleotide sequence ID" value="NZ_BSEO01000001.1"/>
</dbReference>
<feature type="transmembrane region" description="Helical" evidence="2">
    <location>
        <begin position="6"/>
        <end position="30"/>
    </location>
</feature>
<reference evidence="3" key="1">
    <citation type="journal article" date="2014" name="Int. J. Syst. Evol. Microbiol.">
        <title>Complete genome sequence of Corynebacterium casei LMG S-19264T (=DSM 44701T), isolated from a smear-ripened cheese.</title>
        <authorList>
            <consortium name="US DOE Joint Genome Institute (JGI-PGF)"/>
            <person name="Walter F."/>
            <person name="Albersmeier A."/>
            <person name="Kalinowski J."/>
            <person name="Ruckert C."/>
        </authorList>
    </citation>
    <scope>NUCLEOTIDE SEQUENCE</scope>
    <source>
        <strain evidence="3">VKM Ac-1447</strain>
    </source>
</reference>
<keyword evidence="2" id="KW-0472">Membrane</keyword>
<comment type="caution">
    <text evidence="3">The sequence shown here is derived from an EMBL/GenBank/DDBJ whole genome shotgun (WGS) entry which is preliminary data.</text>
</comment>
<proteinExistence type="predicted"/>
<dbReference type="Proteomes" id="UP001142317">
    <property type="component" value="Unassembled WGS sequence"/>
</dbReference>
<feature type="compositionally biased region" description="Polar residues" evidence="1">
    <location>
        <begin position="102"/>
        <end position="115"/>
    </location>
</feature>
<keyword evidence="2" id="KW-0812">Transmembrane</keyword>
<reference evidence="3" key="2">
    <citation type="submission" date="2023-01" db="EMBL/GenBank/DDBJ databases">
        <authorList>
            <person name="Sun Q."/>
            <person name="Evtushenko L."/>
        </authorList>
    </citation>
    <scope>NUCLEOTIDE SEQUENCE</scope>
    <source>
        <strain evidence="3">VKM Ac-1447</strain>
    </source>
</reference>
<keyword evidence="4" id="KW-1185">Reference proteome</keyword>
<evidence type="ECO:0000256" key="2">
    <source>
        <dbReference type="SAM" id="Phobius"/>
    </source>
</evidence>
<dbReference type="EMBL" id="BSEO01000001">
    <property type="protein sequence ID" value="GLJ78694.1"/>
    <property type="molecule type" value="Genomic_DNA"/>
</dbReference>
<evidence type="ECO:0000256" key="1">
    <source>
        <dbReference type="SAM" id="MobiDB-lite"/>
    </source>
</evidence>
<accession>A0A9W6HDV6</accession>
<feature type="transmembrane region" description="Helical" evidence="2">
    <location>
        <begin position="42"/>
        <end position="62"/>
    </location>
</feature>
<protein>
    <submittedName>
        <fullName evidence="3">Uncharacterized protein</fullName>
    </submittedName>
</protein>
<evidence type="ECO:0000313" key="3">
    <source>
        <dbReference type="EMBL" id="GLJ78694.1"/>
    </source>
</evidence>
<organism evidence="3 4">
    <name type="scientific">Microbacterium imperiale</name>
    <dbReference type="NCBI Taxonomy" id="33884"/>
    <lineage>
        <taxon>Bacteria</taxon>
        <taxon>Bacillati</taxon>
        <taxon>Actinomycetota</taxon>
        <taxon>Actinomycetes</taxon>
        <taxon>Micrococcales</taxon>
        <taxon>Microbacteriaceae</taxon>
        <taxon>Microbacterium</taxon>
    </lineage>
</organism>
<evidence type="ECO:0000313" key="4">
    <source>
        <dbReference type="Proteomes" id="UP001142317"/>
    </source>
</evidence>
<name>A0A9W6HDV6_9MICO</name>
<feature type="transmembrane region" description="Helical" evidence="2">
    <location>
        <begin position="68"/>
        <end position="88"/>
    </location>
</feature>
<feature type="region of interest" description="Disordered" evidence="1">
    <location>
        <begin position="99"/>
        <end position="129"/>
    </location>
</feature>
<dbReference type="AlphaFoldDB" id="A0A9W6HDV6"/>
<keyword evidence="2" id="KW-1133">Transmembrane helix</keyword>
<sequence>MDIAIPVAPLGIITLLGFFAPYAVGALNGLLPFVTKPVHRKVVSVAVAVVLAGLVMVFYFAITREPVTDWWLFTLLAVVVVNASYALLTRDLGAKQLEHATEPTTARTDSGTPDISSLPPESRGGHNIH</sequence>